<dbReference type="PROSITE" id="PS50261">
    <property type="entry name" value="G_PROTEIN_RECEP_F2_4"/>
    <property type="match status" value="1"/>
</dbReference>
<proteinExistence type="predicted"/>
<evidence type="ECO:0000256" key="3">
    <source>
        <dbReference type="ARBA" id="ARBA00022989"/>
    </source>
</evidence>
<dbReference type="Pfam" id="PF00002">
    <property type="entry name" value="7tm_2"/>
    <property type="match status" value="1"/>
</dbReference>
<accession>A0AAN8JDN0</accession>
<comment type="subcellular location">
    <subcellularLocation>
        <location evidence="1">Membrane</location>
        <topology evidence="1">Multi-pass membrane protein</topology>
    </subcellularLocation>
</comment>
<dbReference type="EMBL" id="JAZGQO010000011">
    <property type="protein sequence ID" value="KAK6173135.1"/>
    <property type="molecule type" value="Genomic_DNA"/>
</dbReference>
<dbReference type="CDD" id="cd15039">
    <property type="entry name" value="7tmB3_Methuselah-like"/>
    <property type="match status" value="1"/>
</dbReference>
<name>A0AAN8JDN0_PATCE</name>
<dbReference type="Proteomes" id="UP001347796">
    <property type="component" value="Unassembled WGS sequence"/>
</dbReference>
<keyword evidence="2 5" id="KW-0812">Transmembrane</keyword>
<dbReference type="InterPro" id="IPR000832">
    <property type="entry name" value="GPCR_2_secretin-like"/>
</dbReference>
<reference evidence="7 8" key="1">
    <citation type="submission" date="2024-01" db="EMBL/GenBank/DDBJ databases">
        <title>The genome of the rayed Mediterranean limpet Patella caerulea (Linnaeus, 1758).</title>
        <authorList>
            <person name="Anh-Thu Weber A."/>
            <person name="Halstead-Nussloch G."/>
        </authorList>
    </citation>
    <scope>NUCLEOTIDE SEQUENCE [LARGE SCALE GENOMIC DNA]</scope>
    <source>
        <strain evidence="7">AATW-2023a</strain>
        <tissue evidence="7">Whole specimen</tissue>
    </source>
</reference>
<evidence type="ECO:0000256" key="2">
    <source>
        <dbReference type="ARBA" id="ARBA00022692"/>
    </source>
</evidence>
<feature type="transmembrane region" description="Helical" evidence="5">
    <location>
        <begin position="723"/>
        <end position="745"/>
    </location>
</feature>
<feature type="transmembrane region" description="Helical" evidence="5">
    <location>
        <begin position="751"/>
        <end position="773"/>
    </location>
</feature>
<keyword evidence="4 5" id="KW-0472">Membrane</keyword>
<evidence type="ECO:0000313" key="7">
    <source>
        <dbReference type="EMBL" id="KAK6173135.1"/>
    </source>
</evidence>
<dbReference type="PANTHER" id="PTHR45902">
    <property type="entry name" value="LATROPHILIN RECEPTOR-LIKE PROTEIN A"/>
    <property type="match status" value="1"/>
</dbReference>
<gene>
    <name evidence="7" type="ORF">SNE40_016650</name>
</gene>
<evidence type="ECO:0000313" key="8">
    <source>
        <dbReference type="Proteomes" id="UP001347796"/>
    </source>
</evidence>
<organism evidence="7 8">
    <name type="scientific">Patella caerulea</name>
    <name type="common">Rayed Mediterranean limpet</name>
    <dbReference type="NCBI Taxonomy" id="87958"/>
    <lineage>
        <taxon>Eukaryota</taxon>
        <taxon>Metazoa</taxon>
        <taxon>Spiralia</taxon>
        <taxon>Lophotrochozoa</taxon>
        <taxon>Mollusca</taxon>
        <taxon>Gastropoda</taxon>
        <taxon>Patellogastropoda</taxon>
        <taxon>Patelloidea</taxon>
        <taxon>Patellidae</taxon>
        <taxon>Patella</taxon>
    </lineage>
</organism>
<keyword evidence="8" id="KW-1185">Reference proteome</keyword>
<protein>
    <recommendedName>
        <fullName evidence="6">G-protein coupled receptors family 2 profile 2 domain-containing protein</fullName>
    </recommendedName>
</protein>
<comment type="caution">
    <text evidence="7">The sequence shown here is derived from an EMBL/GenBank/DDBJ whole genome shotgun (WGS) entry which is preliminary data.</text>
</comment>
<dbReference type="InterPro" id="IPR053231">
    <property type="entry name" value="GPCR_LN-TM7"/>
</dbReference>
<keyword evidence="3 5" id="KW-1133">Transmembrane helix</keyword>
<feature type="transmembrane region" description="Helical" evidence="5">
    <location>
        <begin position="632"/>
        <end position="655"/>
    </location>
</feature>
<dbReference type="GO" id="GO:0016020">
    <property type="term" value="C:membrane"/>
    <property type="evidence" value="ECO:0007669"/>
    <property type="project" value="UniProtKB-SubCell"/>
</dbReference>
<dbReference type="Gene3D" id="1.20.1070.10">
    <property type="entry name" value="Rhodopsin 7-helix transmembrane proteins"/>
    <property type="match status" value="1"/>
</dbReference>
<feature type="domain" description="G-protein coupled receptors family 2 profile 2" evidence="6">
    <location>
        <begin position="528"/>
        <end position="773"/>
    </location>
</feature>
<evidence type="ECO:0000259" key="6">
    <source>
        <dbReference type="PROSITE" id="PS50261"/>
    </source>
</evidence>
<sequence>MNCTCWLNGFDINICADFRVNNPLNRSSTISDLKGDITNATVLRNSLLYIIEHGNCRRIRKTYGVTNIKIIDTCPSEYQSSPTIKHLCETSEKEELTLVDFSIVTFRNVYCAFCHGLEESNALETLNPWTAEILCENDTDYRWDDIAVALTEGKCEKSFIQSQIKYACNLNVEQILDTDCRVCLSMFRNGEDYTNEINCMLCRFSVIVAVEALYCVRHSDELEEAESSLTNLFMLPKESEVQIKINGGLFMASDVCKDNENFDILFQKCREFVCSFGQYAKKGACHNNETVYISPVSQPVSTASGTLLLTIPQSSLISLKEMIDLVRNMVVHRPKNIKRQGILLTEFELELDGLRLEYFLDLLGTTKIEKKTMGHSPFLILNISNQHNLNISNVYCPQWSFQCINKSEVHFLKQTMYAKIENVETNQTLMYPVNNIYFDLAIQPFERSFTFHEICVCAPPNVHNVLNCTFPLRKYYLAEYNIDDKGMLKILGHQLEFKEHEYYTQDEAAYVCYSPNETRSFFQLDHVQRYISLACSVLSIVCLIVTVILYFIFEELRTLPGKLTIGVSVSLIFGQGLLLVPDLGRQACKYIAALTHYSWLSAFSCMSCQSINMFLTFQSSNIQNTRNAFKKYLLVCLLIPLTIIVVCFVMDTIAGDHMHVRYGLISCSWMADTNGYIFAFFIPVGLSLVVNSVCFALTLYSIEKTMTMSQTITGRQRDKKRCLIYIKLSSVMGFTWVFGFIASFLNVKLLWYVYIILNGLQGVFIFLSFGLNTRTRKRLAERMSTMRISNMFSSELNENGQSKGTQVSVIGD</sequence>
<feature type="transmembrane region" description="Helical" evidence="5">
    <location>
        <begin position="675"/>
        <end position="702"/>
    </location>
</feature>
<evidence type="ECO:0000256" key="4">
    <source>
        <dbReference type="ARBA" id="ARBA00023136"/>
    </source>
</evidence>
<dbReference type="InterPro" id="IPR017981">
    <property type="entry name" value="GPCR_2-like_7TM"/>
</dbReference>
<feature type="transmembrane region" description="Helical" evidence="5">
    <location>
        <begin position="530"/>
        <end position="553"/>
    </location>
</feature>
<dbReference type="PANTHER" id="PTHR45902:SF1">
    <property type="entry name" value="LATROPHILIN RECEPTOR-LIKE PROTEIN A"/>
    <property type="match status" value="1"/>
</dbReference>
<dbReference type="AlphaFoldDB" id="A0AAN8JDN0"/>
<dbReference type="GO" id="GO:0007166">
    <property type="term" value="P:cell surface receptor signaling pathway"/>
    <property type="evidence" value="ECO:0007669"/>
    <property type="project" value="InterPro"/>
</dbReference>
<evidence type="ECO:0000256" key="5">
    <source>
        <dbReference type="SAM" id="Phobius"/>
    </source>
</evidence>
<dbReference type="GO" id="GO:0004930">
    <property type="term" value="F:G protein-coupled receptor activity"/>
    <property type="evidence" value="ECO:0007669"/>
    <property type="project" value="InterPro"/>
</dbReference>
<evidence type="ECO:0000256" key="1">
    <source>
        <dbReference type="ARBA" id="ARBA00004141"/>
    </source>
</evidence>